<dbReference type="InterPro" id="IPR011010">
    <property type="entry name" value="DNA_brk_join_enz"/>
</dbReference>
<reference evidence="4" key="1">
    <citation type="submission" date="2022-11" db="EMBL/GenBank/DDBJ databases">
        <title>Larsenimonas rhizosphaerae sp. nov., isolated from a tidal mudflat.</title>
        <authorList>
            <person name="Lee S.D."/>
            <person name="Kim I.S."/>
        </authorList>
    </citation>
    <scope>NUCLEOTIDE SEQUENCE</scope>
    <source>
        <strain evidence="4">GH2-1</strain>
    </source>
</reference>
<dbReference type="GO" id="GO:0015074">
    <property type="term" value="P:DNA integration"/>
    <property type="evidence" value="ECO:0007669"/>
    <property type="project" value="InterPro"/>
</dbReference>
<dbReference type="InterPro" id="IPR013762">
    <property type="entry name" value="Integrase-like_cat_sf"/>
</dbReference>
<dbReference type="SUPFAM" id="SSF56349">
    <property type="entry name" value="DNA breaking-rejoining enzymes"/>
    <property type="match status" value="1"/>
</dbReference>
<dbReference type="GO" id="GO:0006310">
    <property type="term" value="P:DNA recombination"/>
    <property type="evidence" value="ECO:0007669"/>
    <property type="project" value="UniProtKB-KW"/>
</dbReference>
<dbReference type="RefSeq" id="WP_265896977.1">
    <property type="nucleotide sequence ID" value="NZ_JAPIVE010000006.1"/>
</dbReference>
<evidence type="ECO:0000256" key="1">
    <source>
        <dbReference type="ARBA" id="ARBA00023172"/>
    </source>
</evidence>
<dbReference type="InterPro" id="IPR024457">
    <property type="entry name" value="Putative_integrase_N"/>
</dbReference>
<evidence type="ECO:0000259" key="2">
    <source>
        <dbReference type="Pfam" id="PF12834"/>
    </source>
</evidence>
<dbReference type="EMBL" id="JAPIVE010000006">
    <property type="protein sequence ID" value="MCX2525588.1"/>
    <property type="molecule type" value="Genomic_DNA"/>
</dbReference>
<dbReference type="Gene3D" id="1.10.443.10">
    <property type="entry name" value="Intergrase catalytic core"/>
    <property type="match status" value="1"/>
</dbReference>
<dbReference type="GO" id="GO:0003677">
    <property type="term" value="F:DNA binding"/>
    <property type="evidence" value="ECO:0007669"/>
    <property type="project" value="InterPro"/>
</dbReference>
<dbReference type="AlphaFoldDB" id="A0AA41ZK94"/>
<accession>A0AA41ZK94</accession>
<feature type="domain" description="Putative integrase N-terminal" evidence="2">
    <location>
        <begin position="1"/>
        <end position="90"/>
    </location>
</feature>
<feature type="domain" description="Integrase catalytic" evidence="3">
    <location>
        <begin position="107"/>
        <end position="232"/>
    </location>
</feature>
<dbReference type="InterPro" id="IPR024456">
    <property type="entry name" value="Integrase_catalytic_putative"/>
</dbReference>
<dbReference type="Proteomes" id="UP001165678">
    <property type="component" value="Unassembled WGS sequence"/>
</dbReference>
<evidence type="ECO:0000313" key="5">
    <source>
        <dbReference type="Proteomes" id="UP001165678"/>
    </source>
</evidence>
<dbReference type="Pfam" id="PF12835">
    <property type="entry name" value="Integrase_1"/>
    <property type="match status" value="1"/>
</dbReference>
<name>A0AA41ZK94_9GAMM</name>
<gene>
    <name evidence="4" type="ORF">OQ287_15200</name>
</gene>
<sequence length="287" mass="32465">MNKLGFDFMQLCQRNRDGSQTTQYQRSRSLRSISQQLQELGYRNMRASSLKPKHVTALIERWQGEGISDGTIKNRMAHVRWWAEKVGKTSVIPRDNTQLGIRDRVHVTGVSKAQTLDPRLEAVPDHRIRVSLELQAAFGLRREESMKLRPALADQGDRLVLQGSWTKGGREREIPIETDDQRAVLDRAHQVAGTGSLIPPTHSYAQHLKRYEYLLPKAGLSRMHGLRHAYAQRRYETLTGWAAPAAGGPVSSALSADQRASDQQARMTISRELGHEREQVTAIYLGR</sequence>
<dbReference type="Pfam" id="PF12834">
    <property type="entry name" value="Phage_int_SAM_2"/>
    <property type="match status" value="1"/>
</dbReference>
<organism evidence="4 5">
    <name type="scientific">Larsenimonas rhizosphaerae</name>
    <dbReference type="NCBI Taxonomy" id="2944682"/>
    <lineage>
        <taxon>Bacteria</taxon>
        <taxon>Pseudomonadati</taxon>
        <taxon>Pseudomonadota</taxon>
        <taxon>Gammaproteobacteria</taxon>
        <taxon>Oceanospirillales</taxon>
        <taxon>Halomonadaceae</taxon>
        <taxon>Larsenimonas</taxon>
    </lineage>
</organism>
<proteinExistence type="predicted"/>
<comment type="caution">
    <text evidence="4">The sequence shown here is derived from an EMBL/GenBank/DDBJ whole genome shotgun (WGS) entry which is preliminary data.</text>
</comment>
<protein>
    <submittedName>
        <fullName evidence="4">Integrase domain-containing protein</fullName>
    </submittedName>
</protein>
<evidence type="ECO:0000259" key="3">
    <source>
        <dbReference type="Pfam" id="PF12835"/>
    </source>
</evidence>
<evidence type="ECO:0000313" key="4">
    <source>
        <dbReference type="EMBL" id="MCX2525588.1"/>
    </source>
</evidence>
<keyword evidence="1" id="KW-0233">DNA recombination</keyword>
<keyword evidence="5" id="KW-1185">Reference proteome</keyword>